<name>A0A6J5NTK8_9CAUD</name>
<evidence type="ECO:0000313" key="1">
    <source>
        <dbReference type="EMBL" id="CAB4162273.1"/>
    </source>
</evidence>
<reference evidence="1" key="1">
    <citation type="submission" date="2020-04" db="EMBL/GenBank/DDBJ databases">
        <authorList>
            <person name="Chiriac C."/>
            <person name="Salcher M."/>
            <person name="Ghai R."/>
            <person name="Kavagutti S V."/>
        </authorList>
    </citation>
    <scope>NUCLEOTIDE SEQUENCE</scope>
</reference>
<proteinExistence type="predicted"/>
<dbReference type="EMBL" id="LR796720">
    <property type="protein sequence ID" value="CAB4162273.1"/>
    <property type="molecule type" value="Genomic_DNA"/>
</dbReference>
<gene>
    <name evidence="1" type="ORF">UFOVP779_25</name>
</gene>
<accession>A0A6J5NTK8</accession>
<protein>
    <submittedName>
        <fullName evidence="1">Uncharacterized protein</fullName>
    </submittedName>
</protein>
<sequence>MPQGVFIGLSEAELLAIKAKALTELTTGLVTTSYSDSGTSVGKAITMPAKERMAEAIYALQLINPTVYGERITVIRTDWSNTKD</sequence>
<organism evidence="1">
    <name type="scientific">uncultured Caudovirales phage</name>
    <dbReference type="NCBI Taxonomy" id="2100421"/>
    <lineage>
        <taxon>Viruses</taxon>
        <taxon>Duplodnaviria</taxon>
        <taxon>Heunggongvirae</taxon>
        <taxon>Uroviricota</taxon>
        <taxon>Caudoviricetes</taxon>
        <taxon>Peduoviridae</taxon>
        <taxon>Maltschvirus</taxon>
        <taxon>Maltschvirus maltsch</taxon>
    </lineage>
</organism>